<dbReference type="InterPro" id="IPR003680">
    <property type="entry name" value="Flavodoxin_fold"/>
</dbReference>
<protein>
    <submittedName>
        <fullName evidence="4">NAD(P)H-dependent oxidoreductase</fullName>
        <ecNumber evidence="5">1.-.-.-</ecNumber>
        <ecNumber evidence="5">1.6.99.-</ecNumber>
    </submittedName>
</protein>
<evidence type="ECO:0000313" key="4">
    <source>
        <dbReference type="EMBL" id="NVI43578.1"/>
    </source>
</evidence>
<keyword evidence="6" id="KW-1185">Reference proteome</keyword>
<reference evidence="4" key="1">
    <citation type="submission" date="2020-06" db="EMBL/GenBank/DDBJ databases">
        <title>Whole Genome Sequence of Bradyrhizobium sp. Strain 1S1.</title>
        <authorList>
            <person name="Bromfield E.S.P."/>
            <person name="Cloutier S."/>
        </authorList>
    </citation>
    <scope>NUCLEOTIDE SEQUENCE [LARGE SCALE GENOMIC DNA]</scope>
    <source>
        <strain evidence="4">1S1</strain>
    </source>
</reference>
<name>A0A973VXD0_9BRAD</name>
<evidence type="ECO:0000256" key="1">
    <source>
        <dbReference type="ARBA" id="ARBA00006252"/>
    </source>
</evidence>
<comment type="similarity">
    <text evidence="1">Belongs to the NAD(P)H dehydrogenase (quinone) family.</text>
</comment>
<dbReference type="Pfam" id="PF02525">
    <property type="entry name" value="Flavodoxin_2"/>
    <property type="match status" value="1"/>
</dbReference>
<evidence type="ECO:0000256" key="2">
    <source>
        <dbReference type="ARBA" id="ARBA00023002"/>
    </source>
</evidence>
<dbReference type="InterPro" id="IPR029039">
    <property type="entry name" value="Flavoprotein-like_sf"/>
</dbReference>
<feature type="domain" description="Flavodoxin-like fold" evidence="3">
    <location>
        <begin position="1"/>
        <end position="207"/>
    </location>
</feature>
<evidence type="ECO:0000313" key="5">
    <source>
        <dbReference type="EMBL" id="WXC78341.1"/>
    </source>
</evidence>
<organism evidence="4">
    <name type="scientific">Bradyrhizobium septentrionale</name>
    <dbReference type="NCBI Taxonomy" id="1404411"/>
    <lineage>
        <taxon>Bacteria</taxon>
        <taxon>Pseudomonadati</taxon>
        <taxon>Pseudomonadota</taxon>
        <taxon>Alphaproteobacteria</taxon>
        <taxon>Hyphomicrobiales</taxon>
        <taxon>Nitrobacteraceae</taxon>
        <taxon>Bradyrhizobium</taxon>
    </lineage>
</organism>
<dbReference type="Proteomes" id="UP001432046">
    <property type="component" value="Chromosome"/>
</dbReference>
<sequence length="247" mass="27551">MKVLIVLAHQEAQSFNAALLARSVAELTALGHTVRISDLYAMRFNPVATADDFGERRFPDRLQYDREQKYNLHQESLSGDITAEIEKLLWCDLLILQFPLWWFSVPAIMKGWIDRVFVNGAIYGAGRRYDTGGLAGRRAMVVTSTAAYPGMCAPDGLVGALDVVLWPIQNGTLAYAGCKVLPPFVSYSVNFVDEATRHRYLDDYAARLRQLEATEPLFFHPLQDFGPNWRLKPGVMAKAVGQGKPAS</sequence>
<dbReference type="EC" id="1.6.99.-" evidence="5"/>
<dbReference type="GO" id="GO:0003955">
    <property type="term" value="F:NAD(P)H dehydrogenase (quinone) activity"/>
    <property type="evidence" value="ECO:0007669"/>
    <property type="project" value="TreeGrafter"/>
</dbReference>
<reference evidence="5" key="3">
    <citation type="submission" date="2024-03" db="EMBL/GenBank/DDBJ databases">
        <authorList>
            <person name="Bromfield E.S.P."/>
            <person name="Cloutier S."/>
        </authorList>
    </citation>
    <scope>NUCLEOTIDE SEQUENCE</scope>
    <source>
        <strain evidence="5">5S5</strain>
    </source>
</reference>
<dbReference type="Gene3D" id="3.40.50.360">
    <property type="match status" value="1"/>
</dbReference>
<gene>
    <name evidence="4" type="ORF">HAP48_011610</name>
    <name evidence="5" type="ORF">WDK88_33860</name>
</gene>
<evidence type="ECO:0000313" key="6">
    <source>
        <dbReference type="Proteomes" id="UP001432046"/>
    </source>
</evidence>
<reference evidence="5" key="2">
    <citation type="journal article" date="2021" name="Int. J. Syst. Evol. Microbiol.">
        <title>Bradyrhizobium septentrionale sp. nov. (sv. septentrionale) and Bradyrhizobium quebecense sp. nov. (sv. septentrionale) associated with legumes native to Canada possess rearranged symbiosis genes and numerous insertion sequences.</title>
        <authorList>
            <person name="Bromfield E.S.P."/>
            <person name="Cloutier S."/>
        </authorList>
    </citation>
    <scope>NUCLEOTIDE SEQUENCE</scope>
    <source>
        <strain evidence="5">5S5</strain>
    </source>
</reference>
<dbReference type="EMBL" id="JAAOLE020000001">
    <property type="protein sequence ID" value="NVI43578.1"/>
    <property type="molecule type" value="Genomic_DNA"/>
</dbReference>
<dbReference type="EMBL" id="CP147711">
    <property type="protein sequence ID" value="WXC78341.1"/>
    <property type="molecule type" value="Genomic_DNA"/>
</dbReference>
<dbReference type="SUPFAM" id="SSF52218">
    <property type="entry name" value="Flavoproteins"/>
    <property type="match status" value="1"/>
</dbReference>
<keyword evidence="2 5" id="KW-0560">Oxidoreductase</keyword>
<evidence type="ECO:0000259" key="3">
    <source>
        <dbReference type="Pfam" id="PF02525"/>
    </source>
</evidence>
<dbReference type="InterPro" id="IPR051545">
    <property type="entry name" value="NAD(P)H_dehydrogenase_qn"/>
</dbReference>
<dbReference type="EC" id="1.-.-.-" evidence="5"/>
<dbReference type="PANTHER" id="PTHR10204">
    <property type="entry name" value="NAD P H OXIDOREDUCTASE-RELATED"/>
    <property type="match status" value="1"/>
</dbReference>
<accession>A0A973VXD0</accession>
<dbReference type="AlphaFoldDB" id="A0A973VXD0"/>
<dbReference type="RefSeq" id="WP_166208537.1">
    <property type="nucleotide sequence ID" value="NZ_CP088285.1"/>
</dbReference>
<proteinExistence type="inferred from homology"/>
<dbReference type="PANTHER" id="PTHR10204:SF34">
    <property type="entry name" value="NAD(P)H DEHYDROGENASE [QUINONE] 1 ISOFORM 1"/>
    <property type="match status" value="1"/>
</dbReference>
<dbReference type="GO" id="GO:0005829">
    <property type="term" value="C:cytosol"/>
    <property type="evidence" value="ECO:0007669"/>
    <property type="project" value="TreeGrafter"/>
</dbReference>